<feature type="compositionally biased region" description="Polar residues" evidence="1">
    <location>
        <begin position="387"/>
        <end position="411"/>
    </location>
</feature>
<feature type="compositionally biased region" description="Polar residues" evidence="1">
    <location>
        <begin position="38"/>
        <end position="50"/>
    </location>
</feature>
<feature type="region of interest" description="Disordered" evidence="1">
    <location>
        <begin position="386"/>
        <end position="411"/>
    </location>
</feature>
<dbReference type="InterPro" id="IPR036531">
    <property type="entry name" value="Rbsn_Rab-bd_sf"/>
</dbReference>
<dbReference type="Pfam" id="PF11464">
    <property type="entry name" value="Rbsn"/>
    <property type="match status" value="1"/>
</dbReference>
<feature type="domain" description="Rabenosyn Rab binding" evidence="2">
    <location>
        <begin position="653"/>
        <end position="694"/>
    </location>
</feature>
<keyword evidence="4" id="KW-1185">Reference proteome</keyword>
<reference evidence="3" key="1">
    <citation type="submission" date="2022-07" db="EMBL/GenBank/DDBJ databases">
        <title>Genome Sequence of Physisporinus lineatus.</title>
        <authorList>
            <person name="Buettner E."/>
        </authorList>
    </citation>
    <scope>NUCLEOTIDE SEQUENCE</scope>
    <source>
        <strain evidence="3">VT162</strain>
    </source>
</reference>
<feature type="region of interest" description="Disordered" evidence="1">
    <location>
        <begin position="14"/>
        <end position="50"/>
    </location>
</feature>
<organism evidence="3 4">
    <name type="scientific">Meripilus lineatus</name>
    <dbReference type="NCBI Taxonomy" id="2056292"/>
    <lineage>
        <taxon>Eukaryota</taxon>
        <taxon>Fungi</taxon>
        <taxon>Dikarya</taxon>
        <taxon>Basidiomycota</taxon>
        <taxon>Agaricomycotina</taxon>
        <taxon>Agaricomycetes</taxon>
        <taxon>Polyporales</taxon>
        <taxon>Meripilaceae</taxon>
        <taxon>Meripilus</taxon>
    </lineage>
</organism>
<dbReference type="AlphaFoldDB" id="A0AAD5VFJ8"/>
<dbReference type="InterPro" id="IPR021565">
    <property type="entry name" value="Rbsn_Rab-bd"/>
</dbReference>
<feature type="compositionally biased region" description="Low complexity" evidence="1">
    <location>
        <begin position="296"/>
        <end position="306"/>
    </location>
</feature>
<dbReference type="EMBL" id="JANAWD010000001">
    <property type="protein sequence ID" value="KAJ3492363.1"/>
    <property type="molecule type" value="Genomic_DNA"/>
</dbReference>
<dbReference type="Gene3D" id="4.10.860.20">
    <property type="entry name" value="Rabenosyn, Rab binding domain"/>
    <property type="match status" value="1"/>
</dbReference>
<feature type="compositionally biased region" description="Low complexity" evidence="1">
    <location>
        <begin position="261"/>
        <end position="280"/>
    </location>
</feature>
<feature type="compositionally biased region" description="Pro residues" evidence="1">
    <location>
        <begin position="281"/>
        <end position="295"/>
    </location>
</feature>
<feature type="region of interest" description="Disordered" evidence="1">
    <location>
        <begin position="69"/>
        <end position="350"/>
    </location>
</feature>
<feature type="compositionally biased region" description="Polar residues" evidence="1">
    <location>
        <begin position="207"/>
        <end position="231"/>
    </location>
</feature>
<evidence type="ECO:0000313" key="3">
    <source>
        <dbReference type="EMBL" id="KAJ3492363.1"/>
    </source>
</evidence>
<feature type="compositionally biased region" description="Low complexity" evidence="1">
    <location>
        <begin position="129"/>
        <end position="138"/>
    </location>
</feature>
<feature type="compositionally biased region" description="Low complexity" evidence="1">
    <location>
        <begin position="147"/>
        <end position="162"/>
    </location>
</feature>
<feature type="compositionally biased region" description="Low complexity" evidence="1">
    <location>
        <begin position="195"/>
        <end position="204"/>
    </location>
</feature>
<dbReference type="SUPFAM" id="SSF140125">
    <property type="entry name" value="Rabenosyn-5 Rab-binding domain-like"/>
    <property type="match status" value="1"/>
</dbReference>
<gene>
    <name evidence="3" type="ORF">NLI96_g31</name>
</gene>
<protein>
    <recommendedName>
        <fullName evidence="2">Rabenosyn Rab binding domain-containing protein</fullName>
    </recommendedName>
</protein>
<sequence>MNSPPYVPYQAYKSKRHSRNLSNTHLAPNVAPPPISKTPVSNMNGYLSDNPTITQNQGLVVDPEKTIPLNGSNRVYDVTPPSLLTNGTPHLERITPSSMNATSSPSHSPTPSEDAPSTTSAPGSDKHSAAASPASINSPLPPPATLPVSGASSSTSTSASSVSPPPGPSPKLASGTRRVSTFRHVPLRGANGRTPLPSSPLRPSGNHARTSSNLTTSSRQLDPTTGRYTENSSRTSSTRSTPLLAPNERMSMPIIPSLDLSTQSPASISSSPVPVSAIPTPQVPSPVPPTPPPKSTPASTTRATPEPQNPPPSATAISAQSSQSSQASRKTVRGRAPYSTNFQPPGFYRHRTDEFLEARKQTRDSGRIERTRLERRLEKLINLHFPNPSTVNRRNSLQIPTGQTSNNRTGTLNRRASSIFDISFADLKSKSASDLWKGVVQSPSGSKVDTRDPVSGKIEEVGEGVDYGVRRKNTSQSKGKGKEAALSDEEKFLKGVRICRDCRPVLLRRQYIQEIHQIPTFTRLYDAFILLEKEIEDSLPQFQELIICLSHGNEERPAADVSAARKRLVDAFAQYDALAKRIRTLPCPAGQNSSQDRIQMAIVSRANLFLQKNMFPLQALPKPKRSTMSSESPSLSSSQVIDPDSEIAHALQPLLEQEALLESFVEEAKAHRKFEDAKTLKANLAEIRAEIDRILVNADSGFGQSGSSGGDSRRIS</sequence>
<feature type="compositionally biased region" description="Low complexity" evidence="1">
    <location>
        <begin position="102"/>
        <end position="112"/>
    </location>
</feature>
<dbReference type="Proteomes" id="UP001212997">
    <property type="component" value="Unassembled WGS sequence"/>
</dbReference>
<evidence type="ECO:0000256" key="1">
    <source>
        <dbReference type="SAM" id="MobiDB-lite"/>
    </source>
</evidence>
<feature type="compositionally biased region" description="Low complexity" evidence="1">
    <location>
        <begin position="232"/>
        <end position="241"/>
    </location>
</feature>
<evidence type="ECO:0000259" key="2">
    <source>
        <dbReference type="Pfam" id="PF11464"/>
    </source>
</evidence>
<proteinExistence type="predicted"/>
<comment type="caution">
    <text evidence="3">The sequence shown here is derived from an EMBL/GenBank/DDBJ whole genome shotgun (WGS) entry which is preliminary data.</text>
</comment>
<accession>A0AAD5VFJ8</accession>
<feature type="compositionally biased region" description="Low complexity" evidence="1">
    <location>
        <begin position="314"/>
        <end position="328"/>
    </location>
</feature>
<name>A0AAD5VFJ8_9APHY</name>
<evidence type="ECO:0000313" key="4">
    <source>
        <dbReference type="Proteomes" id="UP001212997"/>
    </source>
</evidence>